<dbReference type="Proteomes" id="UP000009172">
    <property type="component" value="Unassembled WGS sequence"/>
</dbReference>
<gene>
    <name evidence="2" type="ORF">TESG_03833</name>
</gene>
<name>F2RYI6_TRIT1</name>
<protein>
    <submittedName>
        <fullName evidence="2">Uncharacterized protein</fullName>
    </submittedName>
</protein>
<evidence type="ECO:0000313" key="2">
    <source>
        <dbReference type="EMBL" id="EGD96385.1"/>
    </source>
</evidence>
<dbReference type="AlphaFoldDB" id="F2RYI6"/>
<dbReference type="HOGENOM" id="CLU_1462355_0_0_1"/>
<feature type="region of interest" description="Disordered" evidence="1">
    <location>
        <begin position="40"/>
        <end position="128"/>
    </location>
</feature>
<accession>F2RYI6</accession>
<feature type="compositionally biased region" description="Basic and acidic residues" evidence="1">
    <location>
        <begin position="41"/>
        <end position="70"/>
    </location>
</feature>
<sequence length="185" mass="20783">MVKGKGGKNVMYGTRLEAKLDGLAGQVSWLADELWLASEQQQRESKQDIHRGAGANSDERYLQRTGREQQKSSQQGHVSLANLRDWPVERVGTVRRRDGRQGEPETGTAGRGEISKMEDASTPSRHNNNMPIYLYTELYGCVYKIYKIKPSTESRSPVPAARMAGRQTAVDRSMHIIRTAPRQVN</sequence>
<organism evidence="2 3">
    <name type="scientific">Trichophyton tonsurans (strain CBS 112818)</name>
    <name type="common">Scalp ringworm fungus</name>
    <dbReference type="NCBI Taxonomy" id="647933"/>
    <lineage>
        <taxon>Eukaryota</taxon>
        <taxon>Fungi</taxon>
        <taxon>Dikarya</taxon>
        <taxon>Ascomycota</taxon>
        <taxon>Pezizomycotina</taxon>
        <taxon>Eurotiomycetes</taxon>
        <taxon>Eurotiomycetidae</taxon>
        <taxon>Onygenales</taxon>
        <taxon>Arthrodermataceae</taxon>
        <taxon>Trichophyton</taxon>
    </lineage>
</organism>
<proteinExistence type="predicted"/>
<dbReference type="EMBL" id="GG698494">
    <property type="protein sequence ID" value="EGD96385.1"/>
    <property type="molecule type" value="Genomic_DNA"/>
</dbReference>
<evidence type="ECO:0000313" key="3">
    <source>
        <dbReference type="Proteomes" id="UP000009172"/>
    </source>
</evidence>
<reference evidence="3" key="1">
    <citation type="journal article" date="2012" name="MBio">
        <title>Comparative genome analysis of Trichophyton rubrum and related dermatophytes reveals candidate genes involved in infection.</title>
        <authorList>
            <person name="Martinez D.A."/>
            <person name="Oliver B.G."/>
            <person name="Graeser Y."/>
            <person name="Goldberg J.M."/>
            <person name="Li W."/>
            <person name="Martinez-Rossi N.M."/>
            <person name="Monod M."/>
            <person name="Shelest E."/>
            <person name="Barton R.C."/>
            <person name="Birch E."/>
            <person name="Brakhage A.A."/>
            <person name="Chen Z."/>
            <person name="Gurr S.J."/>
            <person name="Heiman D."/>
            <person name="Heitman J."/>
            <person name="Kosti I."/>
            <person name="Rossi A."/>
            <person name="Saif S."/>
            <person name="Samalova M."/>
            <person name="Saunders C.W."/>
            <person name="Shea T."/>
            <person name="Summerbell R.C."/>
            <person name="Xu J."/>
            <person name="Young S."/>
            <person name="Zeng Q."/>
            <person name="Birren B.W."/>
            <person name="Cuomo C.A."/>
            <person name="White T.C."/>
        </authorList>
    </citation>
    <scope>NUCLEOTIDE SEQUENCE [LARGE SCALE GENOMIC DNA]</scope>
    <source>
        <strain evidence="3">CBS 112818</strain>
    </source>
</reference>
<keyword evidence="3" id="KW-1185">Reference proteome</keyword>
<evidence type="ECO:0000256" key="1">
    <source>
        <dbReference type="SAM" id="MobiDB-lite"/>
    </source>
</evidence>